<dbReference type="InterPro" id="IPR044730">
    <property type="entry name" value="RNase_H-like_dom_plant"/>
</dbReference>
<dbReference type="SUPFAM" id="SSF53098">
    <property type="entry name" value="Ribonuclease H-like"/>
    <property type="match status" value="2"/>
</dbReference>
<feature type="region of interest" description="Disordered" evidence="1">
    <location>
        <begin position="139"/>
        <end position="196"/>
    </location>
</feature>
<evidence type="ECO:0000313" key="3">
    <source>
        <dbReference type="EMBL" id="WMV50085.1"/>
    </source>
</evidence>
<dbReference type="Pfam" id="PF13456">
    <property type="entry name" value="RVT_3"/>
    <property type="match status" value="1"/>
</dbReference>
<dbReference type="PANTHER" id="PTHR47723:SF7">
    <property type="entry name" value="RNASE H FAMILY PROTEIN"/>
    <property type="match status" value="1"/>
</dbReference>
<keyword evidence="4" id="KW-1185">Reference proteome</keyword>
<reference evidence="3" key="1">
    <citation type="submission" date="2023-08" db="EMBL/GenBank/DDBJ databases">
        <title>A de novo genome assembly of Solanum verrucosum Schlechtendal, a Mexican diploid species geographically isolated from the other diploid A-genome species in potato relatives.</title>
        <authorList>
            <person name="Hosaka K."/>
        </authorList>
    </citation>
    <scope>NUCLEOTIDE SEQUENCE</scope>
    <source>
        <tissue evidence="3">Young leaves</tissue>
    </source>
</reference>
<feature type="compositionally biased region" description="Basic and acidic residues" evidence="1">
    <location>
        <begin position="353"/>
        <end position="362"/>
    </location>
</feature>
<feature type="compositionally biased region" description="Basic residues" evidence="1">
    <location>
        <begin position="340"/>
        <end position="352"/>
    </location>
</feature>
<dbReference type="Gene3D" id="3.30.420.10">
    <property type="entry name" value="Ribonuclease H-like superfamily/Ribonuclease H"/>
    <property type="match status" value="2"/>
</dbReference>
<dbReference type="InterPro" id="IPR036397">
    <property type="entry name" value="RNaseH_sf"/>
</dbReference>
<dbReference type="EMBL" id="CP133621">
    <property type="protein sequence ID" value="WMV50085.1"/>
    <property type="molecule type" value="Genomic_DNA"/>
</dbReference>
<evidence type="ECO:0000256" key="1">
    <source>
        <dbReference type="SAM" id="MobiDB-lite"/>
    </source>
</evidence>
<dbReference type="InterPro" id="IPR012337">
    <property type="entry name" value="RNaseH-like_sf"/>
</dbReference>
<dbReference type="SUPFAM" id="SSF56219">
    <property type="entry name" value="DNase I-like"/>
    <property type="match status" value="1"/>
</dbReference>
<dbReference type="GO" id="GO:0004523">
    <property type="term" value="F:RNA-DNA hybrid ribonuclease activity"/>
    <property type="evidence" value="ECO:0007669"/>
    <property type="project" value="InterPro"/>
</dbReference>
<gene>
    <name evidence="3" type="ORF">MTR67_043470</name>
</gene>
<dbReference type="Gene3D" id="3.60.10.10">
    <property type="entry name" value="Endonuclease/exonuclease/phosphatase"/>
    <property type="match status" value="1"/>
</dbReference>
<name>A0AAF0UQC0_SOLVR</name>
<feature type="compositionally biased region" description="Basic and acidic residues" evidence="1">
    <location>
        <begin position="430"/>
        <end position="440"/>
    </location>
</feature>
<feature type="region of interest" description="Disordered" evidence="1">
    <location>
        <begin position="422"/>
        <end position="465"/>
    </location>
</feature>
<protein>
    <recommendedName>
        <fullName evidence="2">RNase H type-1 domain-containing protein</fullName>
    </recommendedName>
</protein>
<feature type="compositionally biased region" description="Low complexity" evidence="1">
    <location>
        <begin position="441"/>
        <end position="452"/>
    </location>
</feature>
<evidence type="ECO:0000259" key="2">
    <source>
        <dbReference type="PROSITE" id="PS50879"/>
    </source>
</evidence>
<feature type="domain" description="RNase H type-1" evidence="2">
    <location>
        <begin position="913"/>
        <end position="1043"/>
    </location>
</feature>
<dbReference type="PROSITE" id="PS50879">
    <property type="entry name" value="RNASE_H_1"/>
    <property type="match status" value="1"/>
</dbReference>
<dbReference type="AlphaFoldDB" id="A0AAF0UQC0"/>
<dbReference type="InterPro" id="IPR036691">
    <property type="entry name" value="Endo/exonu/phosph_ase_sf"/>
</dbReference>
<dbReference type="Pfam" id="PF13966">
    <property type="entry name" value="zf-RVT"/>
    <property type="match status" value="1"/>
</dbReference>
<accession>A0AAF0UQC0</accession>
<dbReference type="PANTHER" id="PTHR47723">
    <property type="entry name" value="OS05G0353850 PROTEIN"/>
    <property type="match status" value="1"/>
</dbReference>
<dbReference type="CDD" id="cd06222">
    <property type="entry name" value="RNase_H_like"/>
    <property type="match status" value="1"/>
</dbReference>
<dbReference type="Proteomes" id="UP001234989">
    <property type="component" value="Chromosome 10"/>
</dbReference>
<evidence type="ECO:0000313" key="4">
    <source>
        <dbReference type="Proteomes" id="UP001234989"/>
    </source>
</evidence>
<sequence length="1086" mass="124748">MTIEGQLMRIQTWTPTFKPEEETPFVPVSVSLPGLPWHCYKKEIITALLSPIGKVLYLDNASAQKTRGSLARVRIQIDLTKEKKQHIWFGYDEEDLTRGKWQAIEYDNIQDYCNYCKHQGHMIQACTIKQRDEDYQKRKRWKHTRKEKEYQEQDDQWQTQKRKQHKNQDQVNPKTVWRPRSPQNKENRDQAPQQAVRTGMTHIISTHNIYSDLDMQEQPTIGKDGEDTNNKPAEQEDQAKHESGKDSPSTNHHNKKHTQKNQEAVRHYSKTTGIDLSLPTPHDPNTIHVETAVNVVEVSGGMDGGIKEKPINLQDGTPQNTKAPGEPPDKPPNNKSQAKLSKKRRDVIKKRQQKDFGADKGQQRQNEIDEEFDEYGVNNSEDEYDQDMQSIDDDEDEEEEISNQLIKAFGSTFHTEYQEEVQEITGKQDLSPRGRKETRQTTKSNSTSTTISRPNTRAKSRDSSQINSYRIQLNMDKAQSNPNAKIWLFWAGELDCNILVTDEQHTTCELKHSDYLEKFIISYVYAKCKDQLRRSLWDKLLQISEINLPWCTIGDFNVITSTQEKQGSREYNMNKSFEFISVIEACGLIDIGNRPTMEPHITWKIHSGSSSFWWDNWLRNGPLADHMDNISSLNNLQVSHFIEEGLWKESLVRQHASPLIVPIILNTHIQQHEKVLDEAVWTPADSGQFSISSAWETIRKKHANDLINTFIWHKNFLFKVSFFIWRALRGKLPTNEKLASFGIEPANCYCCHRPGRDNIDHILVSGNFANHIWKVHAALLGIEHSCTTLRILLMTWRSSQHNNEDVISMVVNCRHELKVIPVGWDKPTIEVYKLNTDGSALSNPRKIGGGRILRDDQGNIVYAYAIPLGFGTNNKAEIQATAHGVNCWKNICILIEQCYHDTKVTLVQCIKAPEVWVKLNTDGSAISNPGKIGAVGILRDSNGKLIFVYSAPLREGTNNQAEVDATIFGISWWVHLNYHKIILEVDSQLLVDWLLAKSVPAWNIAPQIQKIQMLTTHFSHFKCIHTFIAANYVADALSKHSHQITTPQIYYNNQQLPKEVAVYLQLDMDGVASFRRKKMKRIKKPP</sequence>
<feature type="region of interest" description="Disordered" evidence="1">
    <location>
        <begin position="209"/>
        <end position="264"/>
    </location>
</feature>
<dbReference type="InterPro" id="IPR026960">
    <property type="entry name" value="RVT-Znf"/>
</dbReference>
<dbReference type="InterPro" id="IPR053151">
    <property type="entry name" value="RNase_H-like"/>
</dbReference>
<dbReference type="GO" id="GO:0003676">
    <property type="term" value="F:nucleic acid binding"/>
    <property type="evidence" value="ECO:0007669"/>
    <property type="project" value="InterPro"/>
</dbReference>
<feature type="compositionally biased region" description="Basic and acidic residues" evidence="1">
    <location>
        <begin position="223"/>
        <end position="245"/>
    </location>
</feature>
<feature type="region of interest" description="Disordered" evidence="1">
    <location>
        <begin position="300"/>
        <end position="401"/>
    </location>
</feature>
<organism evidence="3 4">
    <name type="scientific">Solanum verrucosum</name>
    <dbReference type="NCBI Taxonomy" id="315347"/>
    <lineage>
        <taxon>Eukaryota</taxon>
        <taxon>Viridiplantae</taxon>
        <taxon>Streptophyta</taxon>
        <taxon>Embryophyta</taxon>
        <taxon>Tracheophyta</taxon>
        <taxon>Spermatophyta</taxon>
        <taxon>Magnoliopsida</taxon>
        <taxon>eudicotyledons</taxon>
        <taxon>Gunneridae</taxon>
        <taxon>Pentapetalae</taxon>
        <taxon>asterids</taxon>
        <taxon>lamiids</taxon>
        <taxon>Solanales</taxon>
        <taxon>Solanaceae</taxon>
        <taxon>Solanoideae</taxon>
        <taxon>Solaneae</taxon>
        <taxon>Solanum</taxon>
    </lineage>
</organism>
<dbReference type="InterPro" id="IPR002156">
    <property type="entry name" value="RNaseH_domain"/>
</dbReference>
<proteinExistence type="predicted"/>
<feature type="compositionally biased region" description="Polar residues" evidence="1">
    <location>
        <begin position="453"/>
        <end position="465"/>
    </location>
</feature>
<feature type="compositionally biased region" description="Acidic residues" evidence="1">
    <location>
        <begin position="368"/>
        <end position="401"/>
    </location>
</feature>